<accession>A0A401SKC4</accession>
<organism evidence="2 3">
    <name type="scientific">Chiloscyllium punctatum</name>
    <name type="common">Brownbanded bambooshark</name>
    <name type="synonym">Hemiscyllium punctatum</name>
    <dbReference type="NCBI Taxonomy" id="137246"/>
    <lineage>
        <taxon>Eukaryota</taxon>
        <taxon>Metazoa</taxon>
        <taxon>Chordata</taxon>
        <taxon>Craniata</taxon>
        <taxon>Vertebrata</taxon>
        <taxon>Chondrichthyes</taxon>
        <taxon>Elasmobranchii</taxon>
        <taxon>Galeomorphii</taxon>
        <taxon>Galeoidea</taxon>
        <taxon>Orectolobiformes</taxon>
        <taxon>Hemiscylliidae</taxon>
        <taxon>Chiloscyllium</taxon>
    </lineage>
</organism>
<feature type="region of interest" description="Disordered" evidence="1">
    <location>
        <begin position="1"/>
        <end position="43"/>
    </location>
</feature>
<feature type="compositionally biased region" description="Basic and acidic residues" evidence="1">
    <location>
        <begin position="26"/>
        <end position="35"/>
    </location>
</feature>
<dbReference type="Proteomes" id="UP000287033">
    <property type="component" value="Unassembled WGS sequence"/>
</dbReference>
<evidence type="ECO:0000256" key="1">
    <source>
        <dbReference type="SAM" id="MobiDB-lite"/>
    </source>
</evidence>
<gene>
    <name evidence="2" type="ORF">chiPu_0009298</name>
</gene>
<evidence type="ECO:0000313" key="3">
    <source>
        <dbReference type="Proteomes" id="UP000287033"/>
    </source>
</evidence>
<dbReference type="AlphaFoldDB" id="A0A401SKC4"/>
<sequence>MSVEACEGAGGGCSLRRPPALTHRRGGGDDYERGAGRCGSGGREESEALAVSVLKTQILNDGLNLFTMTPSRGSWN</sequence>
<dbReference type="EMBL" id="BEZZ01000327">
    <property type="protein sequence ID" value="GCC30844.1"/>
    <property type="molecule type" value="Genomic_DNA"/>
</dbReference>
<name>A0A401SKC4_CHIPU</name>
<evidence type="ECO:0000313" key="2">
    <source>
        <dbReference type="EMBL" id="GCC30844.1"/>
    </source>
</evidence>
<keyword evidence="3" id="KW-1185">Reference proteome</keyword>
<proteinExistence type="predicted"/>
<protein>
    <submittedName>
        <fullName evidence="2">Uncharacterized protein</fullName>
    </submittedName>
</protein>
<reference evidence="2 3" key="1">
    <citation type="journal article" date="2018" name="Nat. Ecol. Evol.">
        <title>Shark genomes provide insights into elasmobranch evolution and the origin of vertebrates.</title>
        <authorList>
            <person name="Hara Y"/>
            <person name="Yamaguchi K"/>
            <person name="Onimaru K"/>
            <person name="Kadota M"/>
            <person name="Koyanagi M"/>
            <person name="Keeley SD"/>
            <person name="Tatsumi K"/>
            <person name="Tanaka K"/>
            <person name="Motone F"/>
            <person name="Kageyama Y"/>
            <person name="Nozu R"/>
            <person name="Adachi N"/>
            <person name="Nishimura O"/>
            <person name="Nakagawa R"/>
            <person name="Tanegashima C"/>
            <person name="Kiyatake I"/>
            <person name="Matsumoto R"/>
            <person name="Murakumo K"/>
            <person name="Nishida K"/>
            <person name="Terakita A"/>
            <person name="Kuratani S"/>
            <person name="Sato K"/>
            <person name="Hyodo S Kuraku.S."/>
        </authorList>
    </citation>
    <scope>NUCLEOTIDE SEQUENCE [LARGE SCALE GENOMIC DNA]</scope>
</reference>
<comment type="caution">
    <text evidence="2">The sequence shown here is derived from an EMBL/GenBank/DDBJ whole genome shotgun (WGS) entry which is preliminary data.</text>
</comment>